<keyword evidence="3" id="KW-1185">Reference proteome</keyword>
<dbReference type="Proteomes" id="UP000317093">
    <property type="component" value="Chromosome"/>
</dbReference>
<dbReference type="EMBL" id="CP036279">
    <property type="protein sequence ID" value="QDU62129.1"/>
    <property type="molecule type" value="Genomic_DNA"/>
</dbReference>
<dbReference type="KEGG" id="knv:Pan216_29960"/>
<name>A0A518B579_9BACT</name>
<dbReference type="AlphaFoldDB" id="A0A518B579"/>
<feature type="transmembrane region" description="Helical" evidence="1">
    <location>
        <begin position="74"/>
        <end position="97"/>
    </location>
</feature>
<evidence type="ECO:0000256" key="1">
    <source>
        <dbReference type="SAM" id="Phobius"/>
    </source>
</evidence>
<dbReference type="RefSeq" id="WP_145258650.1">
    <property type="nucleotide sequence ID" value="NZ_CP036279.1"/>
</dbReference>
<protein>
    <submittedName>
        <fullName evidence="2">Uncharacterized protein</fullName>
    </submittedName>
</protein>
<proteinExistence type="predicted"/>
<dbReference type="OrthoDB" id="9779518at2"/>
<gene>
    <name evidence="2" type="ORF">Pan216_29960</name>
</gene>
<reference evidence="2 3" key="1">
    <citation type="submission" date="2019-02" db="EMBL/GenBank/DDBJ databases">
        <title>Deep-cultivation of Planctomycetes and their phenomic and genomic characterization uncovers novel biology.</title>
        <authorList>
            <person name="Wiegand S."/>
            <person name="Jogler M."/>
            <person name="Boedeker C."/>
            <person name="Pinto D."/>
            <person name="Vollmers J."/>
            <person name="Rivas-Marin E."/>
            <person name="Kohn T."/>
            <person name="Peeters S.H."/>
            <person name="Heuer A."/>
            <person name="Rast P."/>
            <person name="Oberbeckmann S."/>
            <person name="Bunk B."/>
            <person name="Jeske O."/>
            <person name="Meyerdierks A."/>
            <person name="Storesund J.E."/>
            <person name="Kallscheuer N."/>
            <person name="Luecker S."/>
            <person name="Lage O.M."/>
            <person name="Pohl T."/>
            <person name="Merkel B.J."/>
            <person name="Hornburger P."/>
            <person name="Mueller R.-W."/>
            <person name="Bruemmer F."/>
            <person name="Labrenz M."/>
            <person name="Spormann A.M."/>
            <person name="Op den Camp H."/>
            <person name="Overmann J."/>
            <person name="Amann R."/>
            <person name="Jetten M.S.M."/>
            <person name="Mascher T."/>
            <person name="Medema M.H."/>
            <person name="Devos D.P."/>
            <person name="Kaster A.-K."/>
            <person name="Ovreas L."/>
            <person name="Rohde M."/>
            <person name="Galperin M.Y."/>
            <person name="Jogler C."/>
        </authorList>
    </citation>
    <scope>NUCLEOTIDE SEQUENCE [LARGE SCALE GENOMIC DNA]</scope>
    <source>
        <strain evidence="2 3">Pan216</strain>
    </source>
</reference>
<keyword evidence="1" id="KW-0472">Membrane</keyword>
<evidence type="ECO:0000313" key="3">
    <source>
        <dbReference type="Proteomes" id="UP000317093"/>
    </source>
</evidence>
<keyword evidence="1" id="KW-1133">Transmembrane helix</keyword>
<keyword evidence="1" id="KW-0812">Transmembrane</keyword>
<organism evidence="2 3">
    <name type="scientific">Kolteria novifilia</name>
    <dbReference type="NCBI Taxonomy" id="2527975"/>
    <lineage>
        <taxon>Bacteria</taxon>
        <taxon>Pseudomonadati</taxon>
        <taxon>Planctomycetota</taxon>
        <taxon>Planctomycetia</taxon>
        <taxon>Kolteriales</taxon>
        <taxon>Kolteriaceae</taxon>
        <taxon>Kolteria</taxon>
    </lineage>
</organism>
<accession>A0A518B579</accession>
<sequence length="99" mass="10740">MTERIDVTCPDCGHSGRSLPGKRIRCPKCHHSFNAPNPAEEADGFFEEPDTPQSLKYLEHEFNKTFASSMGCGLSCLILFAISFGGLLALAAIAQFFSG</sequence>
<evidence type="ECO:0000313" key="2">
    <source>
        <dbReference type="EMBL" id="QDU62129.1"/>
    </source>
</evidence>